<proteinExistence type="predicted"/>
<reference evidence="3" key="2">
    <citation type="submission" date="2016-02" db="EMBL/GenBank/DDBJ databases">
        <title>Genome sequencing of Aspergillus luchuensis NBRC 4314.</title>
        <authorList>
            <person name="Yamada O."/>
        </authorList>
    </citation>
    <scope>NUCLEOTIDE SEQUENCE [LARGE SCALE GENOMIC DNA]</scope>
    <source>
        <strain evidence="3">RIB 2604</strain>
    </source>
</reference>
<evidence type="ECO:0000313" key="2">
    <source>
        <dbReference type="EMBL" id="GAT23589.1"/>
    </source>
</evidence>
<dbReference type="EMBL" id="BCWF01000017">
    <property type="protein sequence ID" value="GAT23589.1"/>
    <property type="molecule type" value="Genomic_DNA"/>
</dbReference>
<feature type="compositionally biased region" description="Basic and acidic residues" evidence="1">
    <location>
        <begin position="39"/>
        <end position="55"/>
    </location>
</feature>
<feature type="region of interest" description="Disordered" evidence="1">
    <location>
        <begin position="28"/>
        <end position="55"/>
    </location>
</feature>
<accession>A0A146FD87</accession>
<evidence type="ECO:0000256" key="1">
    <source>
        <dbReference type="SAM" id="MobiDB-lite"/>
    </source>
</evidence>
<keyword evidence="2" id="KW-0689">Ribosomal protein</keyword>
<dbReference type="Proteomes" id="UP000075230">
    <property type="component" value="Unassembled WGS sequence"/>
</dbReference>
<comment type="caution">
    <text evidence="2">The sequence shown here is derived from an EMBL/GenBank/DDBJ whole genome shotgun (WGS) entry which is preliminary data.</text>
</comment>
<dbReference type="AlphaFoldDB" id="A0A146FD87"/>
<organism evidence="2 3">
    <name type="scientific">Aspergillus kawachii</name>
    <name type="common">White koji mold</name>
    <name type="synonym">Aspergillus awamori var. kawachi</name>
    <dbReference type="NCBI Taxonomy" id="1069201"/>
    <lineage>
        <taxon>Eukaryota</taxon>
        <taxon>Fungi</taxon>
        <taxon>Dikarya</taxon>
        <taxon>Ascomycota</taxon>
        <taxon>Pezizomycotina</taxon>
        <taxon>Eurotiomycetes</taxon>
        <taxon>Eurotiomycetidae</taxon>
        <taxon>Eurotiales</taxon>
        <taxon>Aspergillaceae</taxon>
        <taxon>Aspergillus</taxon>
        <taxon>Aspergillus subgen. Circumdati</taxon>
    </lineage>
</organism>
<evidence type="ECO:0000313" key="3">
    <source>
        <dbReference type="Proteomes" id="UP000075230"/>
    </source>
</evidence>
<keyword evidence="2" id="KW-0687">Ribonucleoprotein</keyword>
<reference evidence="2 3" key="1">
    <citation type="journal article" date="2016" name="DNA Res.">
        <title>Genome sequence of Aspergillus luchuensis NBRC 4314.</title>
        <authorList>
            <person name="Yamada O."/>
            <person name="Machida M."/>
            <person name="Hosoyama A."/>
            <person name="Goto M."/>
            <person name="Takahashi T."/>
            <person name="Futagami T."/>
            <person name="Yamagata Y."/>
            <person name="Takeuchi M."/>
            <person name="Kobayashi T."/>
            <person name="Koike H."/>
            <person name="Abe K."/>
            <person name="Asai K."/>
            <person name="Arita M."/>
            <person name="Fujita N."/>
            <person name="Fukuda K."/>
            <person name="Higa K."/>
            <person name="Horikawa H."/>
            <person name="Ishikawa T."/>
            <person name="Jinno K."/>
            <person name="Kato Y."/>
            <person name="Kirimura K."/>
            <person name="Mizutani O."/>
            <person name="Nakasone K."/>
            <person name="Sano M."/>
            <person name="Shiraishi Y."/>
            <person name="Tsukahara M."/>
            <person name="Gomi K."/>
        </authorList>
    </citation>
    <scope>NUCLEOTIDE SEQUENCE [LARGE SCALE GENOMIC DNA]</scope>
    <source>
        <strain evidence="2 3">RIB 2604</strain>
    </source>
</reference>
<protein>
    <submittedName>
        <fullName evidence="2">60S ribosomal protein L19</fullName>
    </submittedName>
</protein>
<sequence length="55" mass="6403">MTRACTNGWFFIEGDGNKRRTLREELKAKRNEFGGSGERGGEREEGKTRRESRRV</sequence>
<dbReference type="GO" id="GO:0005840">
    <property type="term" value="C:ribosome"/>
    <property type="evidence" value="ECO:0007669"/>
    <property type="project" value="UniProtKB-KW"/>
</dbReference>
<gene>
    <name evidence="2" type="ORF">RIB2604_01707280</name>
</gene>
<name>A0A146FD87_ASPKA</name>